<dbReference type="OrthoDB" id="9763644at2"/>
<sequence>MKKTCRAQRAHGLHATARKMGRRIADLAANGSVVTDADLLTDFTTTALAKHGPAARAHARALLGMKHPTPVDRKPSIAKLPGVRLVLTDEPEKGDGLSESLVKEVTGGEPMETRKLHGVRVNFIEGPVTNHRPAITEQDVGIWRRVEPLQAVEEWKG</sequence>
<accession>A0A418VVA0</accession>
<organism evidence="1 2">
    <name type="scientific">Azospirillum cavernae</name>
    <dbReference type="NCBI Taxonomy" id="2320860"/>
    <lineage>
        <taxon>Bacteria</taxon>
        <taxon>Pseudomonadati</taxon>
        <taxon>Pseudomonadota</taxon>
        <taxon>Alphaproteobacteria</taxon>
        <taxon>Rhodospirillales</taxon>
        <taxon>Azospirillaceae</taxon>
        <taxon>Azospirillum</taxon>
    </lineage>
</organism>
<gene>
    <name evidence="1" type="ORF">D3877_12805</name>
</gene>
<dbReference type="EMBL" id="QYUL01000002">
    <property type="protein sequence ID" value="RJF81098.1"/>
    <property type="molecule type" value="Genomic_DNA"/>
</dbReference>
<dbReference type="AlphaFoldDB" id="A0A418VVA0"/>
<comment type="caution">
    <text evidence="1">The sequence shown here is derived from an EMBL/GenBank/DDBJ whole genome shotgun (WGS) entry which is preliminary data.</text>
</comment>
<evidence type="ECO:0000313" key="1">
    <source>
        <dbReference type="EMBL" id="RJF81098.1"/>
    </source>
</evidence>
<dbReference type="Proteomes" id="UP000283458">
    <property type="component" value="Unassembled WGS sequence"/>
</dbReference>
<name>A0A418VVA0_9PROT</name>
<keyword evidence="2" id="KW-1185">Reference proteome</keyword>
<evidence type="ECO:0000313" key="2">
    <source>
        <dbReference type="Proteomes" id="UP000283458"/>
    </source>
</evidence>
<proteinExistence type="predicted"/>
<reference evidence="1 2" key="1">
    <citation type="submission" date="2018-09" db="EMBL/GenBank/DDBJ databases">
        <authorList>
            <person name="Zhu H."/>
        </authorList>
    </citation>
    <scope>NUCLEOTIDE SEQUENCE [LARGE SCALE GENOMIC DNA]</scope>
    <source>
        <strain evidence="1 2">K2W22B-5</strain>
    </source>
</reference>
<protein>
    <submittedName>
        <fullName evidence="1">Uncharacterized protein</fullName>
    </submittedName>
</protein>
<dbReference type="RefSeq" id="WP_119831187.1">
    <property type="nucleotide sequence ID" value="NZ_QYUL01000002.1"/>
</dbReference>